<dbReference type="OrthoDB" id="66095at2759"/>
<comment type="caution">
    <text evidence="2">The sequence shown here is derived from an EMBL/GenBank/DDBJ whole genome shotgun (WGS) entry which is preliminary data.</text>
</comment>
<reference evidence="2 3" key="1">
    <citation type="journal article" date="2020" name="ISME J.">
        <title>Uncovering the hidden diversity of litter-decomposition mechanisms in mushroom-forming fungi.</title>
        <authorList>
            <person name="Floudas D."/>
            <person name="Bentzer J."/>
            <person name="Ahren D."/>
            <person name="Johansson T."/>
            <person name="Persson P."/>
            <person name="Tunlid A."/>
        </authorList>
    </citation>
    <scope>NUCLEOTIDE SEQUENCE [LARGE SCALE GENOMIC DNA]</scope>
    <source>
        <strain evidence="2 3">CBS 406.79</strain>
    </source>
</reference>
<dbReference type="AlphaFoldDB" id="A0A8H5HLT3"/>
<dbReference type="Proteomes" id="UP000518752">
    <property type="component" value="Unassembled WGS sequence"/>
</dbReference>
<feature type="compositionally biased region" description="Low complexity" evidence="1">
    <location>
        <begin position="1"/>
        <end position="13"/>
    </location>
</feature>
<evidence type="ECO:0000313" key="3">
    <source>
        <dbReference type="Proteomes" id="UP000518752"/>
    </source>
</evidence>
<keyword evidence="3" id="KW-1185">Reference proteome</keyword>
<feature type="region of interest" description="Disordered" evidence="1">
    <location>
        <begin position="1"/>
        <end position="26"/>
    </location>
</feature>
<evidence type="ECO:0000313" key="2">
    <source>
        <dbReference type="EMBL" id="KAF5385675.1"/>
    </source>
</evidence>
<organism evidence="2 3">
    <name type="scientific">Collybiopsis confluens</name>
    <dbReference type="NCBI Taxonomy" id="2823264"/>
    <lineage>
        <taxon>Eukaryota</taxon>
        <taxon>Fungi</taxon>
        <taxon>Dikarya</taxon>
        <taxon>Basidiomycota</taxon>
        <taxon>Agaricomycotina</taxon>
        <taxon>Agaricomycetes</taxon>
        <taxon>Agaricomycetidae</taxon>
        <taxon>Agaricales</taxon>
        <taxon>Marasmiineae</taxon>
        <taxon>Omphalotaceae</taxon>
        <taxon>Collybiopsis</taxon>
    </lineage>
</organism>
<evidence type="ECO:0000256" key="1">
    <source>
        <dbReference type="SAM" id="MobiDB-lite"/>
    </source>
</evidence>
<accession>A0A8H5HLT3</accession>
<dbReference type="EMBL" id="JAACJN010000038">
    <property type="protein sequence ID" value="KAF5385675.1"/>
    <property type="molecule type" value="Genomic_DNA"/>
</dbReference>
<protein>
    <submittedName>
        <fullName evidence="2">Uncharacterized protein</fullName>
    </submittedName>
</protein>
<name>A0A8H5HLT3_9AGAR</name>
<proteinExistence type="predicted"/>
<sequence length="258" mass="29192">MGSTLSTLSSALTKDSESAEYNGNPSERDVNAARKILLSFFPMELIDLILDFAEFWPCIRVEGNRQIEASASHTISTEATWMYLISPPIPPREIEGDSRQRRIRKIKFDMESHDQGSGGRQEDWGTYNGSWSWFEAMIFRPSASPCWLEFDSDPFNLSADFNANDVKELFPEPKPNGWHVQSNIVASDTPRIHCVSWTEFAADDIHVDPTSQKGREGLGHELVRTLLPGDKVMLIAKAKFLGWKNHVFSASMELFYSV</sequence>
<gene>
    <name evidence="2" type="ORF">D9757_005512</name>
</gene>